<keyword evidence="1" id="KW-1133">Transmembrane helix</keyword>
<dbReference type="Proteomes" id="UP000033915">
    <property type="component" value="Unassembled WGS sequence"/>
</dbReference>
<sequence length="602" mass="62447">MQKPKAKSQNKGQAPLGAARARSASLPLTGQAALIAVILMLFIMLSAVFGASSVALKEAKVATENTRSRYSFFAAEAGIDDAAYRLKRGKNLTSSFTILLNGATANIVVTTSGQTKEIKSTGDYLGATRAAKAALSNTTGASFYYGVQVGDGGLDMGNSSRVNGNVFSNGNITGGASSIITGDAVVAGGISLSPSVEWTAHDSDQFFATASSNHDIAQSFIANVSDRLNKTSVYLGKVGSPAGDITLRIAADYGGNPYKSSIASATIRNSMIGATPGWIDASFSSPPNLTTGSKYWIVLDTSTNSSSNYWNWRKDSADGYLNNTAKYTSDCCGGNPTWTNVGGDLAFKVWIGGVSTKIEGITIGDATSGTGRANLFVNTTIHGSACPNEYCVIDNPAREELPISDGVIQDWKNAALAGGTCGPPTCSSSGDLSLNMASDSISLGPIYIPGDLSINNEAILTITGTIWIGGTASFNNTAEVRLDSSYGALSGVMVADGDASVNNGAIFSGSGDPNSYFMLTSAQNDQTGIVIDVNNDALGVIYYANHGKIKFNNDAAAKEATAYGIILNNEAIITYESGLANVNFYSGPSGGWNIESWAEVVP</sequence>
<dbReference type="PATRIC" id="fig|1618658.3.peg.385"/>
<evidence type="ECO:0000256" key="1">
    <source>
        <dbReference type="SAM" id="Phobius"/>
    </source>
</evidence>
<keyword evidence="1" id="KW-0812">Transmembrane</keyword>
<protein>
    <recommendedName>
        <fullName evidence="4">Type 4 fimbrial biogenesis protein PilX N-terminal domain-containing protein</fullName>
    </recommendedName>
</protein>
<evidence type="ECO:0000313" key="2">
    <source>
        <dbReference type="EMBL" id="KKT83812.1"/>
    </source>
</evidence>
<evidence type="ECO:0008006" key="4">
    <source>
        <dbReference type="Google" id="ProtNLM"/>
    </source>
</evidence>
<organism evidence="2 3">
    <name type="scientific">Candidatus Giovannonibacteria bacterium GW2011_GWC2_44_9</name>
    <dbReference type="NCBI Taxonomy" id="1618658"/>
    <lineage>
        <taxon>Bacteria</taxon>
        <taxon>Candidatus Giovannoniibacteriota</taxon>
    </lineage>
</organism>
<evidence type="ECO:0000313" key="3">
    <source>
        <dbReference type="Proteomes" id="UP000033915"/>
    </source>
</evidence>
<gene>
    <name evidence="2" type="ORF">UW81_C0010G0001</name>
</gene>
<proteinExistence type="predicted"/>
<reference evidence="2 3" key="1">
    <citation type="journal article" date="2015" name="Nature">
        <title>rRNA introns, odd ribosomes, and small enigmatic genomes across a large radiation of phyla.</title>
        <authorList>
            <person name="Brown C.T."/>
            <person name="Hug L.A."/>
            <person name="Thomas B.C."/>
            <person name="Sharon I."/>
            <person name="Castelle C.J."/>
            <person name="Singh A."/>
            <person name="Wilkins M.J."/>
            <person name="Williams K.H."/>
            <person name="Banfield J.F."/>
        </authorList>
    </citation>
    <scope>NUCLEOTIDE SEQUENCE [LARGE SCALE GENOMIC DNA]</scope>
</reference>
<keyword evidence="1" id="KW-0472">Membrane</keyword>
<comment type="caution">
    <text evidence="2">The sequence shown here is derived from an EMBL/GenBank/DDBJ whole genome shotgun (WGS) entry which is preliminary data.</text>
</comment>
<accession>A0A0G1MSQ2</accession>
<dbReference type="EMBL" id="LCJT01000010">
    <property type="protein sequence ID" value="KKT83812.1"/>
    <property type="molecule type" value="Genomic_DNA"/>
</dbReference>
<dbReference type="AlphaFoldDB" id="A0A0G1MSQ2"/>
<name>A0A0G1MSQ2_9BACT</name>
<dbReference type="NCBIfam" id="NF041539">
    <property type="entry name" value="choice_anch_R"/>
    <property type="match status" value="1"/>
</dbReference>
<feature type="transmembrane region" description="Helical" evidence="1">
    <location>
        <begin position="32"/>
        <end position="56"/>
    </location>
</feature>